<dbReference type="RefSeq" id="WP_251813091.1">
    <property type="nucleotide sequence ID" value="NZ_CP101527.1"/>
</dbReference>
<dbReference type="EMBL" id="CP101527">
    <property type="protein sequence ID" value="UZW76367.1"/>
    <property type="molecule type" value="Genomic_DNA"/>
</dbReference>
<dbReference type="AlphaFoldDB" id="A0A9E8HLL1"/>
<dbReference type="Proteomes" id="UP001164472">
    <property type="component" value="Chromosome"/>
</dbReference>
<name>A0A9E8HLL1_9ALTE</name>
<sequence>MSNLATILVELLCHITVEPEGGNDPDDTADLQINSWQTLIHDLNNAEKEIVKVAAQSKLEALQNISLPTPEQEQLLGILAAYINDELQ</sequence>
<protein>
    <submittedName>
        <fullName evidence="1">Uncharacterized protein</fullName>
    </submittedName>
</protein>
<accession>A0A9E8HLL1</accession>
<evidence type="ECO:0000313" key="2">
    <source>
        <dbReference type="Proteomes" id="UP001164472"/>
    </source>
</evidence>
<dbReference type="KEGG" id="asem:NNL22_07210"/>
<evidence type="ECO:0000313" key="1">
    <source>
        <dbReference type="EMBL" id="UZW76367.1"/>
    </source>
</evidence>
<keyword evidence="2" id="KW-1185">Reference proteome</keyword>
<gene>
    <name evidence="1" type="ORF">NNL22_07210</name>
</gene>
<organism evidence="1 2">
    <name type="scientific">Alkalimarinus sediminis</name>
    <dbReference type="NCBI Taxonomy" id="1632866"/>
    <lineage>
        <taxon>Bacteria</taxon>
        <taxon>Pseudomonadati</taxon>
        <taxon>Pseudomonadota</taxon>
        <taxon>Gammaproteobacteria</taxon>
        <taxon>Alteromonadales</taxon>
        <taxon>Alteromonadaceae</taxon>
        <taxon>Alkalimarinus</taxon>
    </lineage>
</organism>
<proteinExistence type="predicted"/>
<reference evidence="1" key="1">
    <citation type="submission" date="2022-07" db="EMBL/GenBank/DDBJ databases">
        <title>Alkalimarinus sp. nov., isolated from gut of a Alitta virens.</title>
        <authorList>
            <person name="Yang A.I."/>
            <person name="Shin N.-R."/>
        </authorList>
    </citation>
    <scope>NUCLEOTIDE SEQUENCE</scope>
    <source>
        <strain evidence="1">FA028</strain>
    </source>
</reference>